<dbReference type="GO" id="GO:0046872">
    <property type="term" value="F:metal ion binding"/>
    <property type="evidence" value="ECO:0007669"/>
    <property type="project" value="UniProtKB-KW"/>
</dbReference>
<keyword evidence="7" id="KW-0598">Phosphotransferase system</keyword>
<keyword evidence="8" id="KW-0479">Metal-binding</keyword>
<dbReference type="PANTHER" id="PTHR45008">
    <property type="entry name" value="PTS SYSTEM GLUCOSE-SPECIFIC EIIA COMPONENT"/>
    <property type="match status" value="1"/>
</dbReference>
<comment type="cofactor">
    <cofactor evidence="1">
        <name>Zn(2+)</name>
        <dbReference type="ChEBI" id="CHEBI:29105"/>
    </cofactor>
</comment>
<evidence type="ECO:0000259" key="16">
    <source>
        <dbReference type="PROSITE" id="PS51093"/>
    </source>
</evidence>
<evidence type="ECO:0000256" key="3">
    <source>
        <dbReference type="ARBA" id="ARBA00022448"/>
    </source>
</evidence>
<evidence type="ECO:0000313" key="18">
    <source>
        <dbReference type="Proteomes" id="UP000298636"/>
    </source>
</evidence>
<dbReference type="EMBL" id="CP032998">
    <property type="protein sequence ID" value="QCI26245.1"/>
    <property type="molecule type" value="Genomic_DNA"/>
</dbReference>
<dbReference type="InterPro" id="IPR050890">
    <property type="entry name" value="PTS_EIIA_component"/>
</dbReference>
<dbReference type="OrthoDB" id="7571469at2"/>
<evidence type="ECO:0000256" key="7">
    <source>
        <dbReference type="ARBA" id="ARBA00022683"/>
    </source>
</evidence>
<evidence type="ECO:0000256" key="15">
    <source>
        <dbReference type="ARBA" id="ARBA00042873"/>
    </source>
</evidence>
<keyword evidence="3" id="KW-0813">Transport</keyword>
<dbReference type="GO" id="GO:0009401">
    <property type="term" value="P:phosphoenolpyruvate-dependent sugar phosphotransferase system"/>
    <property type="evidence" value="ECO:0007669"/>
    <property type="project" value="UniProtKB-KW"/>
</dbReference>
<dbReference type="PROSITE" id="PS51093">
    <property type="entry name" value="PTS_EIIA_TYPE_1"/>
    <property type="match status" value="1"/>
</dbReference>
<evidence type="ECO:0000256" key="9">
    <source>
        <dbReference type="ARBA" id="ARBA00022777"/>
    </source>
</evidence>
<dbReference type="Gene3D" id="2.70.70.10">
    <property type="entry name" value="Glucose Permease (Domain IIA)"/>
    <property type="match status" value="1"/>
</dbReference>
<gene>
    <name evidence="17" type="ORF">D9V79_00235</name>
</gene>
<evidence type="ECO:0000256" key="4">
    <source>
        <dbReference type="ARBA" id="ARBA00022553"/>
    </source>
</evidence>
<evidence type="ECO:0000256" key="10">
    <source>
        <dbReference type="ARBA" id="ARBA00022833"/>
    </source>
</evidence>
<evidence type="ECO:0000256" key="6">
    <source>
        <dbReference type="ARBA" id="ARBA00022679"/>
    </source>
</evidence>
<dbReference type="NCBIfam" id="NF006962">
    <property type="entry name" value="PRK09439.1"/>
    <property type="match status" value="1"/>
</dbReference>
<keyword evidence="5 17" id="KW-0762">Sugar transport</keyword>
<evidence type="ECO:0000313" key="17">
    <source>
        <dbReference type="EMBL" id="QCI26245.1"/>
    </source>
</evidence>
<evidence type="ECO:0000256" key="8">
    <source>
        <dbReference type="ARBA" id="ARBA00022723"/>
    </source>
</evidence>
<dbReference type="Pfam" id="PF00358">
    <property type="entry name" value="PTS_EIIA_1"/>
    <property type="match status" value="1"/>
</dbReference>
<keyword evidence="18" id="KW-1185">Reference proteome</keyword>
<keyword evidence="6" id="KW-0808">Transferase</keyword>
<feature type="domain" description="PTS EIIA type-1" evidence="16">
    <location>
        <begin position="35"/>
        <end position="139"/>
    </location>
</feature>
<dbReference type="AlphaFoldDB" id="A0A4D6YMI0"/>
<dbReference type="SUPFAM" id="SSF51261">
    <property type="entry name" value="Duplicated hybrid motif"/>
    <property type="match status" value="1"/>
</dbReference>
<dbReference type="RefSeq" id="WP_158351557.1">
    <property type="nucleotide sequence ID" value="NZ_CP032998.1"/>
</dbReference>
<dbReference type="GO" id="GO:0016301">
    <property type="term" value="F:kinase activity"/>
    <property type="evidence" value="ECO:0007669"/>
    <property type="project" value="UniProtKB-KW"/>
</dbReference>
<dbReference type="GO" id="GO:0005737">
    <property type="term" value="C:cytoplasm"/>
    <property type="evidence" value="ECO:0007669"/>
    <property type="project" value="UniProtKB-SubCell"/>
</dbReference>
<evidence type="ECO:0000256" key="5">
    <source>
        <dbReference type="ARBA" id="ARBA00022597"/>
    </source>
</evidence>
<evidence type="ECO:0000256" key="14">
    <source>
        <dbReference type="ARBA" id="ARBA00042526"/>
    </source>
</evidence>
<sequence length="165" mass="18363">MNLLHKIFKINPSQQETNIFAPISGTIHNIKKVPDEVFSKKIIGDGIAIEPSGNKIVAPVQGIIGTIFKTMHAFSIVTKNKIEIFVHFGIDTILLKGKGFQKIAQENQKVNVGDTIIKYDLDFLTKKAKSIITPIIISNVKHNKIIKKYEGQAIEGKTIIMKVTK</sequence>
<dbReference type="InterPro" id="IPR001127">
    <property type="entry name" value="PTS_EIIA_1_perm"/>
</dbReference>
<proteinExistence type="predicted"/>
<comment type="function">
    <text evidence="11">The phosphoenolpyruvate-dependent sugar phosphotransferase system (sugar PTS), a major carbohydrate active transport system, catalyzes the phosphorylation of incoming sugar substrates concomitantly with their translocation across the cell membrane. The enzyme II complex composed of PtsG and Crr is involved in glucose transport.</text>
</comment>
<evidence type="ECO:0000256" key="2">
    <source>
        <dbReference type="ARBA" id="ARBA00004496"/>
    </source>
</evidence>
<evidence type="ECO:0000256" key="1">
    <source>
        <dbReference type="ARBA" id="ARBA00001947"/>
    </source>
</evidence>
<comment type="subcellular location">
    <subcellularLocation>
        <location evidence="2">Cytoplasm</location>
    </subcellularLocation>
</comment>
<evidence type="ECO:0000256" key="13">
    <source>
        <dbReference type="ARBA" id="ARBA00042296"/>
    </source>
</evidence>
<dbReference type="PANTHER" id="PTHR45008:SF1">
    <property type="entry name" value="PTS SYSTEM GLUCOSE-SPECIFIC EIIA COMPONENT"/>
    <property type="match status" value="1"/>
</dbReference>
<dbReference type="NCBIfam" id="TIGR00830">
    <property type="entry name" value="PTBA"/>
    <property type="match status" value="1"/>
</dbReference>
<dbReference type="InterPro" id="IPR011055">
    <property type="entry name" value="Dup_hybrid_motif"/>
</dbReference>
<accession>A0A4D6YMI0</accession>
<evidence type="ECO:0000256" key="12">
    <source>
        <dbReference type="ARBA" id="ARBA00039163"/>
    </source>
</evidence>
<dbReference type="FunFam" id="2.70.70.10:FF:000001">
    <property type="entry name" value="PTS system glucose-specific IIA component"/>
    <property type="match status" value="1"/>
</dbReference>
<keyword evidence="9" id="KW-0418">Kinase</keyword>
<keyword evidence="4" id="KW-0597">Phosphoprotein</keyword>
<reference evidence="17 18" key="1">
    <citation type="submission" date="2018-10" db="EMBL/GenBank/DDBJ databases">
        <title>Comparative functional genomics of the obligate endosymbiont Buchnera aphidicola.</title>
        <authorList>
            <person name="Chong R.A."/>
        </authorList>
    </citation>
    <scope>NUCLEOTIDE SEQUENCE [LARGE SCALE GENOMIC DNA]</scope>
    <source>
        <strain evidence="17 18">Ssp</strain>
    </source>
</reference>
<organism evidence="17 18">
    <name type="scientific">Buchnera aphidicola</name>
    <name type="common">Stegophylla sp.</name>
    <dbReference type="NCBI Taxonomy" id="2315800"/>
    <lineage>
        <taxon>Bacteria</taxon>
        <taxon>Pseudomonadati</taxon>
        <taxon>Pseudomonadota</taxon>
        <taxon>Gammaproteobacteria</taxon>
        <taxon>Enterobacterales</taxon>
        <taxon>Erwiniaceae</taxon>
        <taxon>Buchnera</taxon>
    </lineage>
</organism>
<dbReference type="Proteomes" id="UP000298636">
    <property type="component" value="Chromosome"/>
</dbReference>
<evidence type="ECO:0000256" key="11">
    <source>
        <dbReference type="ARBA" id="ARBA00037252"/>
    </source>
</evidence>
<keyword evidence="10" id="KW-0862">Zinc</keyword>
<name>A0A4D6YMI0_9GAMM</name>
<protein>
    <recommendedName>
        <fullName evidence="12">PTS system glucose-specific EIIA component</fullName>
    </recommendedName>
    <alternativeName>
        <fullName evidence="15">EIIA-Glc</fullName>
    </alternativeName>
    <alternativeName>
        <fullName evidence="14">EIII-Glc</fullName>
    </alternativeName>
    <alternativeName>
        <fullName evidence="13">Glucose-specific phosphotransferase enzyme IIA component</fullName>
    </alternativeName>
</protein>